<comment type="similarity">
    <text evidence="1">Belongs to the sigma-70 factor family. ECF subfamily.</text>
</comment>
<feature type="region of interest" description="Disordered" evidence="5">
    <location>
        <begin position="1"/>
        <end position="39"/>
    </location>
</feature>
<dbReference type="CDD" id="cd06171">
    <property type="entry name" value="Sigma70_r4"/>
    <property type="match status" value="1"/>
</dbReference>
<evidence type="ECO:0000313" key="8">
    <source>
        <dbReference type="EMBL" id="MEN2988953.1"/>
    </source>
</evidence>
<evidence type="ECO:0000313" key="9">
    <source>
        <dbReference type="Proteomes" id="UP001413721"/>
    </source>
</evidence>
<dbReference type="InterPro" id="IPR013324">
    <property type="entry name" value="RNA_pol_sigma_r3/r4-like"/>
</dbReference>
<feature type="compositionally biased region" description="Basic and acidic residues" evidence="5">
    <location>
        <begin position="1"/>
        <end position="10"/>
    </location>
</feature>
<name>A0ABU9YJJ2_9PROT</name>
<evidence type="ECO:0000256" key="4">
    <source>
        <dbReference type="ARBA" id="ARBA00023163"/>
    </source>
</evidence>
<sequence length="229" mass="24264">MEQVPADDRQGGGIARGAGGSAVAGSGGRPAGPDGRPAGAFDADTGLHDLLTACGAGDRRAFDALYDSLSGRMYAVAIRMLRDADLAEDAVHDAFVQIWRNAGRFDRTRGEVGAWAVGIVRYRALDLLRRRRREIAADPGIVADMADAAAEADPTRESVAVDEAELPGRLGALDRCLAELADGQRGSIRLAYVDGLSHGEIALRTDQALGTVKSWIRRGLAALKECLER</sequence>
<dbReference type="SUPFAM" id="SSF88659">
    <property type="entry name" value="Sigma3 and sigma4 domains of RNA polymerase sigma factors"/>
    <property type="match status" value="1"/>
</dbReference>
<evidence type="ECO:0000256" key="2">
    <source>
        <dbReference type="ARBA" id="ARBA00023015"/>
    </source>
</evidence>
<feature type="domain" description="RNA polymerase sigma-70 region 2" evidence="6">
    <location>
        <begin position="65"/>
        <end position="133"/>
    </location>
</feature>
<dbReference type="RefSeq" id="WP_345933695.1">
    <property type="nucleotide sequence ID" value="NZ_JBBKTV010000006.1"/>
</dbReference>
<protein>
    <submittedName>
        <fullName evidence="8">Sigma-70 family RNA polymerase sigma factor</fullName>
    </submittedName>
</protein>
<dbReference type="SUPFAM" id="SSF88946">
    <property type="entry name" value="Sigma2 domain of RNA polymerase sigma factors"/>
    <property type="match status" value="1"/>
</dbReference>
<dbReference type="Gene3D" id="1.10.1740.10">
    <property type="match status" value="1"/>
</dbReference>
<dbReference type="InterPro" id="IPR014284">
    <property type="entry name" value="RNA_pol_sigma-70_dom"/>
</dbReference>
<evidence type="ECO:0000259" key="6">
    <source>
        <dbReference type="Pfam" id="PF04542"/>
    </source>
</evidence>
<evidence type="ECO:0000259" key="7">
    <source>
        <dbReference type="Pfam" id="PF08281"/>
    </source>
</evidence>
<keyword evidence="4" id="KW-0804">Transcription</keyword>
<keyword evidence="2" id="KW-0805">Transcription regulation</keyword>
<evidence type="ECO:0000256" key="5">
    <source>
        <dbReference type="SAM" id="MobiDB-lite"/>
    </source>
</evidence>
<evidence type="ECO:0000256" key="1">
    <source>
        <dbReference type="ARBA" id="ARBA00010641"/>
    </source>
</evidence>
<dbReference type="InterPro" id="IPR013249">
    <property type="entry name" value="RNA_pol_sigma70_r4_t2"/>
</dbReference>
<organism evidence="8 9">
    <name type="scientific">Tistrella arctica</name>
    <dbReference type="NCBI Taxonomy" id="3133430"/>
    <lineage>
        <taxon>Bacteria</taxon>
        <taxon>Pseudomonadati</taxon>
        <taxon>Pseudomonadota</taxon>
        <taxon>Alphaproteobacteria</taxon>
        <taxon>Geminicoccales</taxon>
        <taxon>Geminicoccaceae</taxon>
        <taxon>Tistrella</taxon>
    </lineage>
</organism>
<feature type="domain" description="RNA polymerase sigma factor 70 region 4 type 2" evidence="7">
    <location>
        <begin position="171"/>
        <end position="223"/>
    </location>
</feature>
<reference evidence="8 9" key="1">
    <citation type="submission" date="2024-03" db="EMBL/GenBank/DDBJ databases">
        <title>High-quality draft genome sequencing of Tistrella sp. BH-R2-4.</title>
        <authorList>
            <person name="Dong C."/>
        </authorList>
    </citation>
    <scope>NUCLEOTIDE SEQUENCE [LARGE SCALE GENOMIC DNA]</scope>
    <source>
        <strain evidence="8 9">BH-R2-4</strain>
    </source>
</reference>
<dbReference type="PANTHER" id="PTHR43133:SF62">
    <property type="entry name" value="RNA POLYMERASE SIGMA FACTOR SIGZ"/>
    <property type="match status" value="1"/>
</dbReference>
<dbReference type="InterPro" id="IPR007627">
    <property type="entry name" value="RNA_pol_sigma70_r2"/>
</dbReference>
<dbReference type="PANTHER" id="PTHR43133">
    <property type="entry name" value="RNA POLYMERASE ECF-TYPE SIGMA FACTO"/>
    <property type="match status" value="1"/>
</dbReference>
<dbReference type="NCBIfam" id="TIGR02937">
    <property type="entry name" value="sigma70-ECF"/>
    <property type="match status" value="1"/>
</dbReference>
<dbReference type="InterPro" id="IPR036388">
    <property type="entry name" value="WH-like_DNA-bd_sf"/>
</dbReference>
<evidence type="ECO:0000256" key="3">
    <source>
        <dbReference type="ARBA" id="ARBA00023082"/>
    </source>
</evidence>
<comment type="caution">
    <text evidence="8">The sequence shown here is derived from an EMBL/GenBank/DDBJ whole genome shotgun (WGS) entry which is preliminary data.</text>
</comment>
<gene>
    <name evidence="8" type="ORF">WG926_11620</name>
</gene>
<proteinExistence type="inferred from homology"/>
<keyword evidence="3" id="KW-0731">Sigma factor</keyword>
<feature type="compositionally biased region" description="Gly residues" evidence="5">
    <location>
        <begin position="11"/>
        <end position="30"/>
    </location>
</feature>
<dbReference type="InterPro" id="IPR013325">
    <property type="entry name" value="RNA_pol_sigma_r2"/>
</dbReference>
<dbReference type="Pfam" id="PF04542">
    <property type="entry name" value="Sigma70_r2"/>
    <property type="match status" value="1"/>
</dbReference>
<accession>A0ABU9YJJ2</accession>
<keyword evidence="9" id="KW-1185">Reference proteome</keyword>
<dbReference type="Gene3D" id="1.10.10.10">
    <property type="entry name" value="Winged helix-like DNA-binding domain superfamily/Winged helix DNA-binding domain"/>
    <property type="match status" value="1"/>
</dbReference>
<dbReference type="Pfam" id="PF08281">
    <property type="entry name" value="Sigma70_r4_2"/>
    <property type="match status" value="1"/>
</dbReference>
<dbReference type="EMBL" id="JBBKTW010000004">
    <property type="protein sequence ID" value="MEN2988953.1"/>
    <property type="molecule type" value="Genomic_DNA"/>
</dbReference>
<dbReference type="Proteomes" id="UP001413721">
    <property type="component" value="Unassembled WGS sequence"/>
</dbReference>
<dbReference type="InterPro" id="IPR039425">
    <property type="entry name" value="RNA_pol_sigma-70-like"/>
</dbReference>